<protein>
    <submittedName>
        <fullName evidence="1">Uncharacterized protein</fullName>
    </submittedName>
</protein>
<sequence length="49" mass="5468">MVVMRAADEVKHALLDVGIESSHSYERTHIDSVEKTQKLVNAYLLSALV</sequence>
<dbReference type="PATRIC" id="fig|1379.3.peg.1704"/>
<name>A0A133ZQ17_9BACL</name>
<evidence type="ECO:0000313" key="2">
    <source>
        <dbReference type="Proteomes" id="UP000070355"/>
    </source>
</evidence>
<dbReference type="STRING" id="1379.HMPREF3186_01713"/>
<organism evidence="1 2">
    <name type="scientific">Gemella haemolysans</name>
    <dbReference type="NCBI Taxonomy" id="1379"/>
    <lineage>
        <taxon>Bacteria</taxon>
        <taxon>Bacillati</taxon>
        <taxon>Bacillota</taxon>
        <taxon>Bacilli</taxon>
        <taxon>Bacillales</taxon>
        <taxon>Gemellaceae</taxon>
        <taxon>Gemella</taxon>
    </lineage>
</organism>
<gene>
    <name evidence="1" type="ORF">HMPREF3186_01713</name>
</gene>
<proteinExistence type="predicted"/>
<comment type="caution">
    <text evidence="1">The sequence shown here is derived from an EMBL/GenBank/DDBJ whole genome shotgun (WGS) entry which is preliminary data.</text>
</comment>
<accession>A0A133ZQ17</accession>
<dbReference type="EMBL" id="LSDC01000124">
    <property type="protein sequence ID" value="KXB57559.1"/>
    <property type="molecule type" value="Genomic_DNA"/>
</dbReference>
<dbReference type="Proteomes" id="UP000070355">
    <property type="component" value="Unassembled WGS sequence"/>
</dbReference>
<dbReference type="SUPFAM" id="SSF53187">
    <property type="entry name" value="Zn-dependent exopeptidases"/>
    <property type="match status" value="1"/>
</dbReference>
<reference evidence="2" key="1">
    <citation type="submission" date="2016-01" db="EMBL/GenBank/DDBJ databases">
        <authorList>
            <person name="Mitreva M."/>
            <person name="Pepin K.H."/>
            <person name="Mihindukulasuriya K.A."/>
            <person name="Fulton R."/>
            <person name="Fronick C."/>
            <person name="O'Laughlin M."/>
            <person name="Miner T."/>
            <person name="Herter B."/>
            <person name="Rosa B.A."/>
            <person name="Cordes M."/>
            <person name="Tomlinson C."/>
            <person name="Wollam A."/>
            <person name="Palsikar V.B."/>
            <person name="Mardis E.R."/>
            <person name="Wilson R.K."/>
        </authorList>
    </citation>
    <scope>NUCLEOTIDE SEQUENCE [LARGE SCALE GENOMIC DNA]</scope>
    <source>
        <strain evidence="2">DNF01167</strain>
    </source>
</reference>
<evidence type="ECO:0000313" key="1">
    <source>
        <dbReference type="EMBL" id="KXB57559.1"/>
    </source>
</evidence>
<dbReference type="Gene3D" id="3.40.630.10">
    <property type="entry name" value="Zn peptidases"/>
    <property type="match status" value="1"/>
</dbReference>
<dbReference type="RefSeq" id="WP_231724190.1">
    <property type="nucleotide sequence ID" value="NZ_KQ959993.1"/>
</dbReference>
<dbReference type="AlphaFoldDB" id="A0A133ZQ17"/>